<comment type="similarity">
    <text evidence="2">Belongs to the flavin monoamine oxidase family.</text>
</comment>
<dbReference type="Gene3D" id="3.90.660.10">
    <property type="match status" value="1"/>
</dbReference>
<gene>
    <name evidence="5" type="ORF">LZ012_19220</name>
</gene>
<evidence type="ECO:0000313" key="6">
    <source>
        <dbReference type="Proteomes" id="UP001165384"/>
    </source>
</evidence>
<accession>A0ABS9K7J9</accession>
<protein>
    <submittedName>
        <fullName evidence="5">NAD(P)/FAD-dependent oxidoreductase</fullName>
    </submittedName>
</protein>
<keyword evidence="3" id="KW-0560">Oxidoreductase</keyword>
<dbReference type="Gene3D" id="3.50.50.60">
    <property type="entry name" value="FAD/NAD(P)-binding domain"/>
    <property type="match status" value="1"/>
</dbReference>
<dbReference type="InterPro" id="IPR002937">
    <property type="entry name" value="Amino_oxidase"/>
</dbReference>
<keyword evidence="6" id="KW-1185">Reference proteome</keyword>
<dbReference type="PRINTS" id="PR00757">
    <property type="entry name" value="AMINEOXDASEF"/>
</dbReference>
<dbReference type="SUPFAM" id="SSF51905">
    <property type="entry name" value="FAD/NAD(P)-binding domain"/>
    <property type="match status" value="1"/>
</dbReference>
<dbReference type="InterPro" id="IPR036188">
    <property type="entry name" value="FAD/NAD-bd_sf"/>
</dbReference>
<reference evidence="5" key="1">
    <citation type="submission" date="2022-01" db="EMBL/GenBank/DDBJ databases">
        <authorList>
            <person name="Jo J.-H."/>
            <person name="Im W.-T."/>
        </authorList>
    </citation>
    <scope>NUCLEOTIDE SEQUENCE</scope>
    <source>
        <strain evidence="5">XY25</strain>
    </source>
</reference>
<feature type="domain" description="Amine oxidase" evidence="4">
    <location>
        <begin position="56"/>
        <end position="473"/>
    </location>
</feature>
<evidence type="ECO:0000259" key="4">
    <source>
        <dbReference type="Pfam" id="PF01593"/>
    </source>
</evidence>
<organism evidence="5 6">
    <name type="scientific">Dechloromonas hankyongensis</name>
    <dbReference type="NCBI Taxonomy" id="2908002"/>
    <lineage>
        <taxon>Bacteria</taxon>
        <taxon>Pseudomonadati</taxon>
        <taxon>Pseudomonadota</taxon>
        <taxon>Betaproteobacteria</taxon>
        <taxon>Rhodocyclales</taxon>
        <taxon>Azonexaceae</taxon>
        <taxon>Dechloromonas</taxon>
    </lineage>
</organism>
<dbReference type="Pfam" id="PF01593">
    <property type="entry name" value="Amino_oxidase"/>
    <property type="match status" value="1"/>
</dbReference>
<dbReference type="EMBL" id="JAKLTN010000009">
    <property type="protein sequence ID" value="MCG2579126.1"/>
    <property type="molecule type" value="Genomic_DNA"/>
</dbReference>
<evidence type="ECO:0000313" key="5">
    <source>
        <dbReference type="EMBL" id="MCG2579126.1"/>
    </source>
</evidence>
<evidence type="ECO:0000256" key="1">
    <source>
        <dbReference type="ARBA" id="ARBA00001974"/>
    </source>
</evidence>
<dbReference type="Proteomes" id="UP001165384">
    <property type="component" value="Unassembled WGS sequence"/>
</dbReference>
<dbReference type="PANTHER" id="PTHR43563:SF1">
    <property type="entry name" value="AMINE OXIDASE [FLAVIN-CONTAINING] B"/>
    <property type="match status" value="1"/>
</dbReference>
<proteinExistence type="inferred from homology"/>
<evidence type="ECO:0000256" key="2">
    <source>
        <dbReference type="ARBA" id="ARBA00005995"/>
    </source>
</evidence>
<sequence>MEEMEAKAQGRRRFLGGLAGSVGLAGVPGLAAAASEPVIRKPGRDAYDVIVIGAGFAGLAASRDLAKSGLSLLLLEARNRIGGRTFTSAYQGKKIELGGTWIHWSQPYVWNEITRYGLGIEESPGAAAETVSWISGGKLHNGKAGPVWEKIAKAMERFCNVDGQGGREVLPLAHDPLFRKEALARWDALSLQDRLDALHLNRETRDLLSPQLSINCHNELAQAGFADMLRWWSLGDFDMNRMFDKLGRYKIREGMGELAARMLADCGCDVALSEPVAAVTRHEDGSVVTTAKGATYRARAVVMAVPLNVLKNIRMTPEPSAGKQKMAADGHTGRGTKCYIHIKQKVGNWMGMAPHPSPITLTWTEQQRDDGTLLVCFGPPGLLDITDEEAVQTALRTLLPKAEVLGVTGYQWDVDPYSRGTWCWYRPGQLTGGLQELRRAEQGVFMAGSDQAEGWRGFVDGALESGITAARDVRAYLKGRA</sequence>
<name>A0ABS9K7J9_9RHOO</name>
<dbReference type="InterPro" id="IPR006311">
    <property type="entry name" value="TAT_signal"/>
</dbReference>
<evidence type="ECO:0000256" key="3">
    <source>
        <dbReference type="ARBA" id="ARBA00023002"/>
    </source>
</evidence>
<dbReference type="Gene3D" id="1.10.405.10">
    <property type="entry name" value="Guanine Nucleotide Dissociation Inhibitor, domain 1"/>
    <property type="match status" value="1"/>
</dbReference>
<dbReference type="RefSeq" id="WP_275712592.1">
    <property type="nucleotide sequence ID" value="NZ_JAKLTN010000009.1"/>
</dbReference>
<comment type="caution">
    <text evidence="5">The sequence shown here is derived from an EMBL/GenBank/DDBJ whole genome shotgun (WGS) entry which is preliminary data.</text>
</comment>
<dbReference type="PROSITE" id="PS51318">
    <property type="entry name" value="TAT"/>
    <property type="match status" value="1"/>
</dbReference>
<dbReference type="InterPro" id="IPR001613">
    <property type="entry name" value="Flavin_amine_oxidase"/>
</dbReference>
<comment type="cofactor">
    <cofactor evidence="1">
        <name>FAD</name>
        <dbReference type="ChEBI" id="CHEBI:57692"/>
    </cofactor>
</comment>
<dbReference type="InterPro" id="IPR050703">
    <property type="entry name" value="Flavin_MAO"/>
</dbReference>
<dbReference type="PANTHER" id="PTHR43563">
    <property type="entry name" value="AMINE OXIDASE"/>
    <property type="match status" value="1"/>
</dbReference>